<reference evidence="2 3" key="1">
    <citation type="submission" date="2020-04" db="EMBL/GenBank/DDBJ databases">
        <title>The Epidemiology and Molecular Characteristics of Linezolid-Resistant Staphylococcus capitis in Huashan Hospital, Shanghai.</title>
        <authorList>
            <person name="Ding L."/>
            <person name="Li P."/>
            <person name="Yang Y."/>
            <person name="Lin D."/>
            <person name="Xu X."/>
        </authorList>
    </citation>
    <scope>NUCLEOTIDE SEQUENCE [LARGE SCALE GENOMIC DNA]</scope>
    <source>
        <strain evidence="2 3">17-84</strain>
    </source>
</reference>
<organism evidence="2 3">
    <name type="scientific">Staphylococcus capitis</name>
    <dbReference type="NCBI Taxonomy" id="29388"/>
    <lineage>
        <taxon>Bacteria</taxon>
        <taxon>Bacillati</taxon>
        <taxon>Bacillota</taxon>
        <taxon>Bacilli</taxon>
        <taxon>Bacillales</taxon>
        <taxon>Staphylococcaceae</taxon>
        <taxon>Staphylococcus</taxon>
    </lineage>
</organism>
<keyword evidence="3" id="KW-1185">Reference proteome</keyword>
<dbReference type="EMBL" id="JABBMI010000064">
    <property type="protein sequence ID" value="NMK54650.1"/>
    <property type="molecule type" value="Genomic_DNA"/>
</dbReference>
<evidence type="ECO:0000313" key="3">
    <source>
        <dbReference type="Proteomes" id="UP000538955"/>
    </source>
</evidence>
<keyword evidence="1" id="KW-1133">Transmembrane helix</keyword>
<evidence type="ECO:0000313" key="2">
    <source>
        <dbReference type="EMBL" id="NMK54650.1"/>
    </source>
</evidence>
<protein>
    <recommendedName>
        <fullName evidence="4">DUF4064 domain-containing protein</fullName>
    </recommendedName>
</protein>
<feature type="transmembrane region" description="Helical" evidence="1">
    <location>
        <begin position="44"/>
        <end position="72"/>
    </location>
</feature>
<keyword evidence="1" id="KW-0812">Transmembrane</keyword>
<accession>A0ABX1SQN6</accession>
<evidence type="ECO:0000256" key="1">
    <source>
        <dbReference type="SAM" id="Phobius"/>
    </source>
</evidence>
<dbReference type="Proteomes" id="UP000538955">
    <property type="component" value="Unassembled WGS sequence"/>
</dbReference>
<comment type="caution">
    <text evidence="2">The sequence shown here is derived from an EMBL/GenBank/DDBJ whole genome shotgun (WGS) entry which is preliminary data.</text>
</comment>
<evidence type="ECO:0008006" key="4">
    <source>
        <dbReference type="Google" id="ProtNLM"/>
    </source>
</evidence>
<name>A0ABX1SQN6_STACP</name>
<dbReference type="RefSeq" id="WP_044124494.1">
    <property type="nucleotide sequence ID" value="NZ_JABBLW010000031.1"/>
</dbReference>
<proteinExistence type="predicted"/>
<gene>
    <name evidence="2" type="ORF">HHM24_07940</name>
</gene>
<keyword evidence="1" id="KW-0472">Membrane</keyword>
<sequence>MNKEKVKTLLLGGIGILLSIAGMIYCFVSSYDYVTKGALSFIEFFVMCLLILGVFVCVGAMILCGTFIYAIFKTHSDKRVKGNKTQNYK</sequence>
<feature type="transmembrane region" description="Helical" evidence="1">
    <location>
        <begin position="9"/>
        <end position="32"/>
    </location>
</feature>